<evidence type="ECO:0000256" key="5">
    <source>
        <dbReference type="SAM" id="MobiDB-lite"/>
    </source>
</evidence>
<dbReference type="PROSITE" id="PS50932">
    <property type="entry name" value="HTH_LACI_2"/>
    <property type="match status" value="1"/>
</dbReference>
<dbReference type="Pfam" id="PF13377">
    <property type="entry name" value="Peripla_BP_3"/>
    <property type="match status" value="1"/>
</dbReference>
<feature type="domain" description="HTH lacI-type" evidence="6">
    <location>
        <begin position="18"/>
        <end position="75"/>
    </location>
</feature>
<dbReference type="PANTHER" id="PTHR30146:SF148">
    <property type="entry name" value="HTH-TYPE TRANSCRIPTIONAL REPRESSOR PURR-RELATED"/>
    <property type="match status" value="1"/>
</dbReference>
<dbReference type="SUPFAM" id="SSF53822">
    <property type="entry name" value="Periplasmic binding protein-like I"/>
    <property type="match status" value="1"/>
</dbReference>
<dbReference type="GO" id="GO:0000976">
    <property type="term" value="F:transcription cis-regulatory region binding"/>
    <property type="evidence" value="ECO:0007669"/>
    <property type="project" value="TreeGrafter"/>
</dbReference>
<dbReference type="Gene3D" id="1.10.260.40">
    <property type="entry name" value="lambda repressor-like DNA-binding domains"/>
    <property type="match status" value="1"/>
</dbReference>
<evidence type="ECO:0000259" key="6">
    <source>
        <dbReference type="PROSITE" id="PS50932"/>
    </source>
</evidence>
<evidence type="ECO:0000256" key="1">
    <source>
        <dbReference type="ARBA" id="ARBA00022491"/>
    </source>
</evidence>
<protein>
    <submittedName>
        <fullName evidence="7">LacI-family transcriptional regulator</fullName>
    </submittedName>
</protein>
<keyword evidence="3" id="KW-0238">DNA-binding</keyword>
<dbReference type="CDD" id="cd06267">
    <property type="entry name" value="PBP1_LacI_sugar_binding-like"/>
    <property type="match status" value="1"/>
</dbReference>
<evidence type="ECO:0000256" key="2">
    <source>
        <dbReference type="ARBA" id="ARBA00023015"/>
    </source>
</evidence>
<proteinExistence type="predicted"/>
<dbReference type="SMART" id="SM00354">
    <property type="entry name" value="HTH_LACI"/>
    <property type="match status" value="1"/>
</dbReference>
<dbReference type="InterPro" id="IPR028082">
    <property type="entry name" value="Peripla_BP_I"/>
</dbReference>
<dbReference type="InterPro" id="IPR046335">
    <property type="entry name" value="LacI/GalR-like_sensor"/>
</dbReference>
<dbReference type="InterPro" id="IPR000843">
    <property type="entry name" value="HTH_LacI"/>
</dbReference>
<accession>A0A3S7UWH8</accession>
<dbReference type="InterPro" id="IPR010982">
    <property type="entry name" value="Lambda_DNA-bd_dom_sf"/>
</dbReference>
<dbReference type="GO" id="GO:0003700">
    <property type="term" value="F:DNA-binding transcription factor activity"/>
    <property type="evidence" value="ECO:0007669"/>
    <property type="project" value="TreeGrafter"/>
</dbReference>
<keyword evidence="1" id="KW-0678">Repressor</keyword>
<sequence length="384" mass="41488">MNDPPDPDPPHVPGLRPIRMKDIAEQLGLSQTTVSHVLTGKHAKFRISAATVERVWALAQKLGYRTNAMAQAFREQKSYAISLAVEDLSNPFWAGIAVGAEREAELHGYTLVVSHLAGNAGRLRRALQLVHESRVDGLIVSPISGGDCDLIAAHEQGLPFVQIDRAVPDLDVACVRTDHAAGSVLALRHLLRHEDRSLVYIGGPLDIATYRHRLDGFQAELTRSGVAAAAIEELKEATPEAAEARMVELLQRLRGPLAVYAANFCSTVGTLRGIRAAGLSVPDEIDVVGFDDILMADLLRYPVATVDQDVGGIGREAVRLLLQRLAGAEVAREVLLPPRLTARTSDVPRSEGRARARRARRADGSPDPSRQSRSGGPGKNKKSN</sequence>
<name>A0A3S7UWH8_SORCE</name>
<keyword evidence="2" id="KW-0805">Transcription regulation</keyword>
<evidence type="ECO:0000256" key="4">
    <source>
        <dbReference type="ARBA" id="ARBA00023163"/>
    </source>
</evidence>
<dbReference type="CDD" id="cd01392">
    <property type="entry name" value="HTH_LacI"/>
    <property type="match status" value="1"/>
</dbReference>
<dbReference type="PANTHER" id="PTHR30146">
    <property type="entry name" value="LACI-RELATED TRANSCRIPTIONAL REPRESSOR"/>
    <property type="match status" value="1"/>
</dbReference>
<dbReference type="Gene3D" id="3.40.50.2300">
    <property type="match status" value="2"/>
</dbReference>
<evidence type="ECO:0000256" key="3">
    <source>
        <dbReference type="ARBA" id="ARBA00023125"/>
    </source>
</evidence>
<organism evidence="7">
    <name type="scientific">Sorangium cellulosum</name>
    <name type="common">Polyangium cellulosum</name>
    <dbReference type="NCBI Taxonomy" id="56"/>
    <lineage>
        <taxon>Bacteria</taxon>
        <taxon>Pseudomonadati</taxon>
        <taxon>Myxococcota</taxon>
        <taxon>Polyangia</taxon>
        <taxon>Polyangiales</taxon>
        <taxon>Polyangiaceae</taxon>
        <taxon>Sorangium</taxon>
    </lineage>
</organism>
<evidence type="ECO:0000313" key="7">
    <source>
        <dbReference type="EMBL" id="AYM53114.1"/>
    </source>
</evidence>
<keyword evidence="4" id="KW-0804">Transcription</keyword>
<feature type="region of interest" description="Disordered" evidence="5">
    <location>
        <begin position="343"/>
        <end position="384"/>
    </location>
</feature>
<dbReference type="Pfam" id="PF00356">
    <property type="entry name" value="LacI"/>
    <property type="match status" value="1"/>
</dbReference>
<dbReference type="EMBL" id="MH908894">
    <property type="protein sequence ID" value="AYM53114.1"/>
    <property type="molecule type" value="Genomic_DNA"/>
</dbReference>
<dbReference type="AlphaFoldDB" id="A0A3S7UWH8"/>
<reference evidence="7" key="1">
    <citation type="journal article" date="2018" name="J. Ind. Microbiol. Biotechnol.">
        <title>Genome mining reveals uncommon alkylpyrones as type III PKS products from myxobacteria.</title>
        <authorList>
            <person name="Hug J.J."/>
            <person name="Panter F."/>
            <person name="Krug D."/>
            <person name="Muller R."/>
        </authorList>
    </citation>
    <scope>NUCLEOTIDE SEQUENCE</scope>
    <source>
        <strain evidence="7">So ce377</strain>
    </source>
</reference>
<dbReference type="SUPFAM" id="SSF47413">
    <property type="entry name" value="lambda repressor-like DNA-binding domains"/>
    <property type="match status" value="1"/>
</dbReference>